<dbReference type="PANTHER" id="PTHR41287:SF1">
    <property type="entry name" value="PROTEIN YMFN"/>
    <property type="match status" value="1"/>
</dbReference>
<dbReference type="Proteomes" id="UP000001531">
    <property type="component" value="Segment"/>
</dbReference>
<gene>
    <name evidence="2" type="primary">ORF2</name>
</gene>
<name>Q9MBK3_9CAUD</name>
<dbReference type="KEGG" id="vg:5580375"/>
<dbReference type="PANTHER" id="PTHR41287">
    <property type="match status" value="1"/>
</dbReference>
<accession>Q9MBK3</accession>
<dbReference type="OrthoDB" id="1610at10239"/>
<dbReference type="GeneID" id="5580375"/>
<dbReference type="RefSeq" id="YP_001456732.1">
    <property type="nucleotide sequence ID" value="NC_009799.3"/>
</dbReference>
<proteinExistence type="predicted"/>
<dbReference type="EMBL" id="AJ278322">
    <property type="protein sequence ID" value="CAB93907.2"/>
    <property type="molecule type" value="Genomic_DNA"/>
</dbReference>
<reference evidence="2 3" key="3">
    <citation type="journal article" date="2006" name="Virology">
        <title>Complete nucleotide sequence and genome analysis of bacteriophage BFK20--a lytic phage of the industrial producer Brevibacterium flavum.</title>
        <authorList>
            <person name="Bukovska G."/>
            <person name="Klucar L."/>
            <person name="Vlcek C."/>
            <person name="Adamovic J."/>
            <person name="Turna J."/>
            <person name="Timko J."/>
        </authorList>
    </citation>
    <scope>NUCLEOTIDE SEQUENCE [LARGE SCALE GENOMIC DNA]</scope>
</reference>
<sequence>MERDGKLYGDTEPRIFTPPLAELTRENSLGFEVIDFAREILGIELRPWQEWFFIHALELDPEKNYEDFRFRQLVLLVGRQNGKTLVMVILGLWKLFIDGCSEIVTAAQDLSVAEATLSNAFMLAKANPDLNQWLPWRMERGEMVPFMRTANGSNQIELAYAPVPEALDVFGAMPKWFVVATNRGGGRSHSAELAMLDELREHTDFQSWGAITPAVAERPRNQVYGFSNAGDEKSVVLRKQRNICLKEISDGITDQSQLAIFEWSAPEECSIFDRDGWAAANPSLGYGNRDEKTMLSLARAALDPEDDEADENLFRIEYLCQWVKTLEQGKVKRDTWDALKDSDSRRDEDAPIEVAVDVDVDGRSTSITIASYREDGHVHLETVAHRTGYHWVTEWLRARLTTWFSGTVGIQVKGSPSADLANLLEKDGDFTVRPWQGSDMSGSTTAFYASIQAGEVRHLGQPILDEAAVGIRERRVGDIFIWDRDKSTAPASAFVSANIAWWMLKHPQDLPVSAYSSEDYAPVTTPGEDVDREPSHMTMYDY</sequence>
<reference evidence="2 3" key="2">
    <citation type="journal article" date="1994" name="Acta Virol.">
        <title>Characterization and sequence analysis of the F2 promoter from corynephage BFK20.</title>
        <authorList>
            <person name="Koptides M."/>
            <person name="Ugorcakova J."/>
            <person name="Baloghova E."/>
            <person name="Bukovska G."/>
            <person name="Timko J."/>
        </authorList>
    </citation>
    <scope>NUCLEOTIDE SEQUENCE [LARGE SCALE GENOMIC DNA]</scope>
</reference>
<reference evidence="2 3" key="1">
    <citation type="journal article" date="1992" name="J. Gen. Microbiol.">
        <title>Characterization of bacteriophage BFK20 from Brevibacterium flavum.</title>
        <authorList>
            <person name="Koptides M."/>
            <person name="Barak I."/>
            <person name="Sisova M."/>
            <person name="Baloghova E."/>
            <person name="Ugorcakova J."/>
        </authorList>
    </citation>
    <scope>NUCLEOTIDE SEQUENCE [LARGE SCALE GENOMIC DNA]</scope>
</reference>
<dbReference type="InterPro" id="IPR005021">
    <property type="entry name" value="Terminase_largesu-like"/>
</dbReference>
<dbReference type="InterPro" id="IPR027417">
    <property type="entry name" value="P-loop_NTPase"/>
</dbReference>
<protein>
    <submittedName>
        <fullName evidence="2">Gp2, terminase</fullName>
    </submittedName>
</protein>
<feature type="region of interest" description="Disordered" evidence="1">
    <location>
        <begin position="519"/>
        <end position="542"/>
    </location>
</feature>
<keyword evidence="3" id="KW-1185">Reference proteome</keyword>
<reference evidence="2 3" key="4">
    <citation type="journal article" date="2007" name="Virology">
        <title>Transcriptional profiling of bacteriophage BFK20: coexpression interrogated by "guilt-by-association" algorithm.</title>
        <authorList>
            <person name="Majtan T."/>
            <person name="Halgasova N."/>
            <person name="Bukovska G."/>
            <person name="Timko J."/>
        </authorList>
    </citation>
    <scope>NUCLEOTIDE SEQUENCE [LARGE SCALE GENOMIC DNA]</scope>
</reference>
<evidence type="ECO:0000256" key="1">
    <source>
        <dbReference type="SAM" id="MobiDB-lite"/>
    </source>
</evidence>
<organism evidence="2 3">
    <name type="scientific">Corynebacterium phage BFK20</name>
    <dbReference type="NCBI Taxonomy" id="28358"/>
    <lineage>
        <taxon>Viruses</taxon>
        <taxon>Duplodnaviria</taxon>
        <taxon>Heunggongvirae</taxon>
        <taxon>Uroviricota</taxon>
        <taxon>Caudoviricetes</taxon>
        <taxon>Sasvirus</taxon>
        <taxon>Sasvirus BFK20</taxon>
    </lineage>
</organism>
<evidence type="ECO:0000313" key="3">
    <source>
        <dbReference type="Proteomes" id="UP000001531"/>
    </source>
</evidence>
<evidence type="ECO:0000313" key="2">
    <source>
        <dbReference type="EMBL" id="CAB93907.2"/>
    </source>
</evidence>
<dbReference type="Gene3D" id="3.40.50.300">
    <property type="entry name" value="P-loop containing nucleotide triphosphate hydrolases"/>
    <property type="match status" value="1"/>
</dbReference>